<dbReference type="Gene3D" id="2.60.40.10">
    <property type="entry name" value="Immunoglobulins"/>
    <property type="match status" value="1"/>
</dbReference>
<dbReference type="EC" id="3.2.1.1" evidence="2"/>
<evidence type="ECO:0000256" key="1">
    <source>
        <dbReference type="ARBA" id="ARBA00000548"/>
    </source>
</evidence>
<dbReference type="Proteomes" id="UP001180489">
    <property type="component" value="Unassembled WGS sequence"/>
</dbReference>
<evidence type="ECO:0000256" key="2">
    <source>
        <dbReference type="ARBA" id="ARBA00012595"/>
    </source>
</evidence>
<keyword evidence="6" id="KW-1185">Reference proteome</keyword>
<dbReference type="Pfam" id="PF00686">
    <property type="entry name" value="CBM_20"/>
    <property type="match status" value="1"/>
</dbReference>
<feature type="domain" description="CBM20" evidence="4">
    <location>
        <begin position="1"/>
        <end position="45"/>
    </location>
</feature>
<dbReference type="InterPro" id="IPR002044">
    <property type="entry name" value="CBM20"/>
</dbReference>
<evidence type="ECO:0000256" key="3">
    <source>
        <dbReference type="ARBA" id="ARBA00030238"/>
    </source>
</evidence>
<dbReference type="InterPro" id="IPR013784">
    <property type="entry name" value="Carb-bd-like_fold"/>
</dbReference>
<organism evidence="5 6">
    <name type="scientific">Streptomyces hintoniae</name>
    <dbReference type="NCBI Taxonomy" id="3075521"/>
    <lineage>
        <taxon>Bacteria</taxon>
        <taxon>Bacillati</taxon>
        <taxon>Actinomycetota</taxon>
        <taxon>Actinomycetes</taxon>
        <taxon>Kitasatosporales</taxon>
        <taxon>Streptomycetaceae</taxon>
        <taxon>Streptomyces</taxon>
    </lineage>
</organism>
<dbReference type="RefSeq" id="WP_311637722.1">
    <property type="nucleotide sequence ID" value="NZ_JAVRFF010000066.1"/>
</dbReference>
<dbReference type="InterPro" id="IPR013783">
    <property type="entry name" value="Ig-like_fold"/>
</dbReference>
<name>A0ABU2UXI8_9ACTN</name>
<dbReference type="PROSITE" id="PS51166">
    <property type="entry name" value="CBM20"/>
    <property type="match status" value="1"/>
</dbReference>
<evidence type="ECO:0000313" key="6">
    <source>
        <dbReference type="Proteomes" id="UP001180489"/>
    </source>
</evidence>
<reference evidence="5" key="1">
    <citation type="submission" date="2024-05" db="EMBL/GenBank/DDBJ databases">
        <title>30 novel species of actinomycetes from the DSMZ collection.</title>
        <authorList>
            <person name="Nouioui I."/>
        </authorList>
    </citation>
    <scope>NUCLEOTIDE SEQUENCE</scope>
    <source>
        <strain evidence="5">DSM 41014</strain>
    </source>
</reference>
<accession>A0ABU2UXI8</accession>
<protein>
    <recommendedName>
        <fullName evidence="2">alpha-amylase</fullName>
        <ecNumber evidence="2">3.2.1.1</ecNumber>
    </recommendedName>
    <alternativeName>
        <fullName evidence="3">1,4-alpha-D-glucan glucanohydrolase</fullName>
    </alternativeName>
</protein>
<dbReference type="EMBL" id="JAVRFF010000066">
    <property type="protein sequence ID" value="MDT0477586.1"/>
    <property type="molecule type" value="Genomic_DNA"/>
</dbReference>
<comment type="caution">
    <text evidence="5">The sequence shown here is derived from an EMBL/GenBank/DDBJ whole genome shotgun (WGS) entry which is preliminary data.</text>
</comment>
<gene>
    <name evidence="5" type="ORF">RM863_36245</name>
</gene>
<evidence type="ECO:0000259" key="4">
    <source>
        <dbReference type="PROSITE" id="PS51166"/>
    </source>
</evidence>
<dbReference type="SUPFAM" id="SSF49452">
    <property type="entry name" value="Starch-binding domain-like"/>
    <property type="match status" value="1"/>
</dbReference>
<evidence type="ECO:0000313" key="5">
    <source>
        <dbReference type="EMBL" id="MDT0477586.1"/>
    </source>
</evidence>
<comment type="catalytic activity">
    <reaction evidence="1">
        <text>Endohydrolysis of (1-&gt;4)-alpha-D-glucosidic linkages in polysaccharides containing three or more (1-&gt;4)-alpha-linked D-glucose units.</text>
        <dbReference type="EC" id="3.2.1.1"/>
    </reaction>
</comment>
<sequence>MPVSTAFAYKYPKKDASGNVTWESGTNRAYTTGGSSGYTVSDTWK</sequence>
<proteinExistence type="predicted"/>